<keyword evidence="2" id="KW-1185">Reference proteome</keyword>
<organism evidence="1 2">
    <name type="scientific">Mycena rosella</name>
    <name type="common">Pink bonnet</name>
    <name type="synonym">Agaricus rosellus</name>
    <dbReference type="NCBI Taxonomy" id="1033263"/>
    <lineage>
        <taxon>Eukaryota</taxon>
        <taxon>Fungi</taxon>
        <taxon>Dikarya</taxon>
        <taxon>Basidiomycota</taxon>
        <taxon>Agaricomycotina</taxon>
        <taxon>Agaricomycetes</taxon>
        <taxon>Agaricomycetidae</taxon>
        <taxon>Agaricales</taxon>
        <taxon>Marasmiineae</taxon>
        <taxon>Mycenaceae</taxon>
        <taxon>Mycena</taxon>
    </lineage>
</organism>
<comment type="caution">
    <text evidence="1">The sequence shown here is derived from an EMBL/GenBank/DDBJ whole genome shotgun (WGS) entry which is preliminary data.</text>
</comment>
<protein>
    <recommendedName>
        <fullName evidence="3">AAA-ATPase-like domain-containing protein</fullName>
    </recommendedName>
</protein>
<dbReference type="EMBL" id="JARKIE010000046">
    <property type="protein sequence ID" value="KAJ7693449.1"/>
    <property type="molecule type" value="Genomic_DNA"/>
</dbReference>
<evidence type="ECO:0008006" key="3">
    <source>
        <dbReference type="Google" id="ProtNLM"/>
    </source>
</evidence>
<evidence type="ECO:0000313" key="2">
    <source>
        <dbReference type="Proteomes" id="UP001221757"/>
    </source>
</evidence>
<name>A0AAD7GKM4_MYCRO</name>
<dbReference type="Proteomes" id="UP001221757">
    <property type="component" value="Unassembled WGS sequence"/>
</dbReference>
<dbReference type="AlphaFoldDB" id="A0AAD7GKM4"/>
<evidence type="ECO:0000313" key="1">
    <source>
        <dbReference type="EMBL" id="KAJ7693449.1"/>
    </source>
</evidence>
<gene>
    <name evidence="1" type="ORF">B0H17DRAFT_502454</name>
</gene>
<accession>A0AAD7GKM4</accession>
<proteinExistence type="predicted"/>
<sequence length="366" mass="40892">MFAKVFELVKARGYTLFVGVDDYDAPIRERSFVHLVFPTIHDRFASPDHLERVLDTHFWRPLLAGADVIHKLFVTGTLLVKYPALEDLHTLGTRDVPSLQVSCGFTEQEALNFGGSVLHKTLDIAELNRSFGGYVFPSHGVIADPVLHPQQILARFSEVSQRTEDDEDSFRLLSNILNLLPEASDVSGAVTLTALIDFLAAGAVEIDEAEAALAFDATAVTWNVLYHAGALTYDRQSAGTLRVANNAVLSLIHARVDTLFADWHDLQHTYLNTWSDYSMEDRPESFLELLSQILCDLGRASFGRKHEPNMRGVLELAMRNAHTSPGQAMDPILLLPDNATRTEVPAYRRDKTHVWEINTLTLLGMW</sequence>
<reference evidence="1" key="1">
    <citation type="submission" date="2023-03" db="EMBL/GenBank/DDBJ databases">
        <title>Massive genome expansion in bonnet fungi (Mycena s.s.) driven by repeated elements and novel gene families across ecological guilds.</title>
        <authorList>
            <consortium name="Lawrence Berkeley National Laboratory"/>
            <person name="Harder C.B."/>
            <person name="Miyauchi S."/>
            <person name="Viragh M."/>
            <person name="Kuo A."/>
            <person name="Thoen E."/>
            <person name="Andreopoulos B."/>
            <person name="Lu D."/>
            <person name="Skrede I."/>
            <person name="Drula E."/>
            <person name="Henrissat B."/>
            <person name="Morin E."/>
            <person name="Kohler A."/>
            <person name="Barry K."/>
            <person name="LaButti K."/>
            <person name="Morin E."/>
            <person name="Salamov A."/>
            <person name="Lipzen A."/>
            <person name="Mereny Z."/>
            <person name="Hegedus B."/>
            <person name="Baldrian P."/>
            <person name="Stursova M."/>
            <person name="Weitz H."/>
            <person name="Taylor A."/>
            <person name="Grigoriev I.V."/>
            <person name="Nagy L.G."/>
            <person name="Martin F."/>
            <person name="Kauserud H."/>
        </authorList>
    </citation>
    <scope>NUCLEOTIDE SEQUENCE</scope>
    <source>
        <strain evidence="1">CBHHK067</strain>
    </source>
</reference>